<gene>
    <name evidence="2" type="ORF">CFAM422_011244</name>
</gene>
<sequence>MQSNNGEDENQGQDKDNNRVDLQSGRLIGVKSYKQFLLAIHTIPSLSQVYSSIWGLTYSAWCCWSRQRQRPVCCLAWHWQASPSDQRQHVDGSQFEGRREEWERKVG</sequence>
<feature type="compositionally biased region" description="Acidic residues" evidence="1">
    <location>
        <begin position="1"/>
        <end position="11"/>
    </location>
</feature>
<comment type="caution">
    <text evidence="2">The sequence shown here is derived from an EMBL/GenBank/DDBJ whole genome shotgun (WGS) entry which is preliminary data.</text>
</comment>
<accession>A0A9P5C7E3</accession>
<dbReference type="Proteomes" id="UP000801864">
    <property type="component" value="Unassembled WGS sequence"/>
</dbReference>
<proteinExistence type="predicted"/>
<feature type="region of interest" description="Disordered" evidence="1">
    <location>
        <begin position="1"/>
        <end position="21"/>
    </location>
</feature>
<evidence type="ECO:0000256" key="1">
    <source>
        <dbReference type="SAM" id="MobiDB-lite"/>
    </source>
</evidence>
<organism evidence="2 3">
    <name type="scientific">Trichoderma lentiforme</name>
    <dbReference type="NCBI Taxonomy" id="1567552"/>
    <lineage>
        <taxon>Eukaryota</taxon>
        <taxon>Fungi</taxon>
        <taxon>Dikarya</taxon>
        <taxon>Ascomycota</taxon>
        <taxon>Pezizomycotina</taxon>
        <taxon>Sordariomycetes</taxon>
        <taxon>Hypocreomycetidae</taxon>
        <taxon>Hypocreales</taxon>
        <taxon>Hypocreaceae</taxon>
        <taxon>Trichoderma</taxon>
    </lineage>
</organism>
<evidence type="ECO:0000313" key="3">
    <source>
        <dbReference type="Proteomes" id="UP000801864"/>
    </source>
</evidence>
<dbReference type="AlphaFoldDB" id="A0A9P5C7E3"/>
<keyword evidence="3" id="KW-1185">Reference proteome</keyword>
<evidence type="ECO:0000313" key="2">
    <source>
        <dbReference type="EMBL" id="KAF3060405.1"/>
    </source>
</evidence>
<dbReference type="EMBL" id="QLNT01000023">
    <property type="protein sequence ID" value="KAF3060405.1"/>
    <property type="molecule type" value="Genomic_DNA"/>
</dbReference>
<reference evidence="2 3" key="1">
    <citation type="submission" date="2018-06" db="EMBL/GenBank/DDBJ databases">
        <title>Genome analysis of cellulolytic fungus Trichoderma lentiforme CFAM-422.</title>
        <authorList>
            <person name="Steindorff A.S."/>
            <person name="Formighieri E.F."/>
            <person name="Midorikawa G.E.O."/>
            <person name="Tamietti M.S."/>
            <person name="Ramos E.Z."/>
            <person name="Silva A.S."/>
            <person name="Bon E.P.S."/>
            <person name="Mendes T.D."/>
            <person name="Damaso M.C.T."/>
            <person name="Favaro L.C.L."/>
        </authorList>
    </citation>
    <scope>NUCLEOTIDE SEQUENCE [LARGE SCALE GENOMIC DNA]</scope>
    <source>
        <strain evidence="2 3">CFAM-422</strain>
    </source>
</reference>
<protein>
    <submittedName>
        <fullName evidence="2">Uncharacterized protein</fullName>
    </submittedName>
</protein>
<name>A0A9P5C7E3_9HYPO</name>